<dbReference type="PhylomeDB" id="B3M5B7"/>
<evidence type="ECO:0000256" key="1">
    <source>
        <dbReference type="SAM" id="Coils"/>
    </source>
</evidence>
<dbReference type="EMBL" id="CH902618">
    <property type="protein sequence ID" value="EDV40622.1"/>
    <property type="molecule type" value="Genomic_DNA"/>
</dbReference>
<evidence type="ECO:0000313" key="3">
    <source>
        <dbReference type="Proteomes" id="UP000007801"/>
    </source>
</evidence>
<dbReference type="Pfam" id="PF15960">
    <property type="entry name" value="DUF4763"/>
    <property type="match status" value="1"/>
</dbReference>
<gene>
    <name evidence="2" type="primary">Dana\GF23831</name>
    <name evidence="2" type="synonym">dana_GLEANR_8600</name>
    <name evidence="2" type="ORF">GF23831</name>
</gene>
<proteinExistence type="predicted"/>
<dbReference type="eggNOG" id="ENOG502T92C">
    <property type="taxonomic scope" value="Eukaryota"/>
</dbReference>
<dbReference type="GeneID" id="6506469"/>
<reference evidence="2 3" key="1">
    <citation type="journal article" date="2007" name="Nature">
        <title>Evolution of genes and genomes on the Drosophila phylogeny.</title>
        <authorList>
            <consortium name="Drosophila 12 Genomes Consortium"/>
            <person name="Clark A.G."/>
            <person name="Eisen M.B."/>
            <person name="Smith D.R."/>
            <person name="Bergman C.M."/>
            <person name="Oliver B."/>
            <person name="Markow T.A."/>
            <person name="Kaufman T.C."/>
            <person name="Kellis M."/>
            <person name="Gelbart W."/>
            <person name="Iyer V.N."/>
            <person name="Pollard D.A."/>
            <person name="Sackton T.B."/>
            <person name="Larracuente A.M."/>
            <person name="Singh N.D."/>
            <person name="Abad J.P."/>
            <person name="Abt D.N."/>
            <person name="Adryan B."/>
            <person name="Aguade M."/>
            <person name="Akashi H."/>
            <person name="Anderson W.W."/>
            <person name="Aquadro C.F."/>
            <person name="Ardell D.H."/>
            <person name="Arguello R."/>
            <person name="Artieri C.G."/>
            <person name="Barbash D.A."/>
            <person name="Barker D."/>
            <person name="Barsanti P."/>
            <person name="Batterham P."/>
            <person name="Batzoglou S."/>
            <person name="Begun D."/>
            <person name="Bhutkar A."/>
            <person name="Blanco E."/>
            <person name="Bosak S.A."/>
            <person name="Bradley R.K."/>
            <person name="Brand A.D."/>
            <person name="Brent M.R."/>
            <person name="Brooks A.N."/>
            <person name="Brown R.H."/>
            <person name="Butlin R.K."/>
            <person name="Caggese C."/>
            <person name="Calvi B.R."/>
            <person name="Bernardo de Carvalho A."/>
            <person name="Caspi A."/>
            <person name="Castrezana S."/>
            <person name="Celniker S.E."/>
            <person name="Chang J.L."/>
            <person name="Chapple C."/>
            <person name="Chatterji S."/>
            <person name="Chinwalla A."/>
            <person name="Civetta A."/>
            <person name="Clifton S.W."/>
            <person name="Comeron J.M."/>
            <person name="Costello J.C."/>
            <person name="Coyne J.A."/>
            <person name="Daub J."/>
            <person name="David R.G."/>
            <person name="Delcher A.L."/>
            <person name="Delehaunty K."/>
            <person name="Do C.B."/>
            <person name="Ebling H."/>
            <person name="Edwards K."/>
            <person name="Eickbush T."/>
            <person name="Evans J.D."/>
            <person name="Filipski A."/>
            <person name="Findeiss S."/>
            <person name="Freyhult E."/>
            <person name="Fulton L."/>
            <person name="Fulton R."/>
            <person name="Garcia A.C."/>
            <person name="Gardiner A."/>
            <person name="Garfield D.A."/>
            <person name="Garvin B.E."/>
            <person name="Gibson G."/>
            <person name="Gilbert D."/>
            <person name="Gnerre S."/>
            <person name="Godfrey J."/>
            <person name="Good R."/>
            <person name="Gotea V."/>
            <person name="Gravely B."/>
            <person name="Greenberg A.J."/>
            <person name="Griffiths-Jones S."/>
            <person name="Gross S."/>
            <person name="Guigo R."/>
            <person name="Gustafson E.A."/>
            <person name="Haerty W."/>
            <person name="Hahn M.W."/>
            <person name="Halligan D.L."/>
            <person name="Halpern A.L."/>
            <person name="Halter G.M."/>
            <person name="Han M.V."/>
            <person name="Heger A."/>
            <person name="Hillier L."/>
            <person name="Hinrichs A.S."/>
            <person name="Holmes I."/>
            <person name="Hoskins R.A."/>
            <person name="Hubisz M.J."/>
            <person name="Hultmark D."/>
            <person name="Huntley M.A."/>
            <person name="Jaffe D.B."/>
            <person name="Jagadeeshan S."/>
            <person name="Jeck W.R."/>
            <person name="Johnson J."/>
            <person name="Jones C.D."/>
            <person name="Jordan W.C."/>
            <person name="Karpen G.H."/>
            <person name="Kataoka E."/>
            <person name="Keightley P.D."/>
            <person name="Kheradpour P."/>
            <person name="Kirkness E.F."/>
            <person name="Koerich L.B."/>
            <person name="Kristiansen K."/>
            <person name="Kudrna D."/>
            <person name="Kulathinal R.J."/>
            <person name="Kumar S."/>
            <person name="Kwok R."/>
            <person name="Lander E."/>
            <person name="Langley C.H."/>
            <person name="Lapoint R."/>
            <person name="Lazzaro B.P."/>
            <person name="Lee S.J."/>
            <person name="Levesque L."/>
            <person name="Li R."/>
            <person name="Lin C.F."/>
            <person name="Lin M.F."/>
            <person name="Lindblad-Toh K."/>
            <person name="Llopart A."/>
            <person name="Long M."/>
            <person name="Low L."/>
            <person name="Lozovsky E."/>
            <person name="Lu J."/>
            <person name="Luo M."/>
            <person name="Machado C.A."/>
            <person name="Makalowski W."/>
            <person name="Marzo M."/>
            <person name="Matsuda M."/>
            <person name="Matzkin L."/>
            <person name="McAllister B."/>
            <person name="McBride C.S."/>
            <person name="McKernan B."/>
            <person name="McKernan K."/>
            <person name="Mendez-Lago M."/>
            <person name="Minx P."/>
            <person name="Mollenhauer M.U."/>
            <person name="Montooth K."/>
            <person name="Mount S.M."/>
            <person name="Mu X."/>
            <person name="Myers E."/>
            <person name="Negre B."/>
            <person name="Newfeld S."/>
            <person name="Nielsen R."/>
            <person name="Noor M.A."/>
            <person name="O'Grady P."/>
            <person name="Pachter L."/>
            <person name="Papaceit M."/>
            <person name="Parisi M.J."/>
            <person name="Parisi M."/>
            <person name="Parts L."/>
            <person name="Pedersen J.S."/>
            <person name="Pesole G."/>
            <person name="Phillippy A.M."/>
            <person name="Ponting C.P."/>
            <person name="Pop M."/>
            <person name="Porcelli D."/>
            <person name="Powell J.R."/>
            <person name="Prohaska S."/>
            <person name="Pruitt K."/>
            <person name="Puig M."/>
            <person name="Quesneville H."/>
            <person name="Ram K.R."/>
            <person name="Rand D."/>
            <person name="Rasmussen M.D."/>
            <person name="Reed L.K."/>
            <person name="Reenan R."/>
            <person name="Reily A."/>
            <person name="Remington K.A."/>
            <person name="Rieger T.T."/>
            <person name="Ritchie M.G."/>
            <person name="Robin C."/>
            <person name="Rogers Y.H."/>
            <person name="Rohde C."/>
            <person name="Rozas J."/>
            <person name="Rubenfield M.J."/>
            <person name="Ruiz A."/>
            <person name="Russo S."/>
            <person name="Salzberg S.L."/>
            <person name="Sanchez-Gracia A."/>
            <person name="Saranga D.J."/>
            <person name="Sato H."/>
            <person name="Schaeffer S.W."/>
            <person name="Schatz M.C."/>
            <person name="Schlenke T."/>
            <person name="Schwartz R."/>
            <person name="Segarra C."/>
            <person name="Singh R.S."/>
            <person name="Sirot L."/>
            <person name="Sirota M."/>
            <person name="Sisneros N.B."/>
            <person name="Smith C.D."/>
            <person name="Smith T.F."/>
            <person name="Spieth J."/>
            <person name="Stage D.E."/>
            <person name="Stark A."/>
            <person name="Stephan W."/>
            <person name="Strausberg R.L."/>
            <person name="Strempel S."/>
            <person name="Sturgill D."/>
            <person name="Sutton G."/>
            <person name="Sutton G.G."/>
            <person name="Tao W."/>
            <person name="Teichmann S."/>
            <person name="Tobari Y.N."/>
            <person name="Tomimura Y."/>
            <person name="Tsolas J.M."/>
            <person name="Valente V.L."/>
            <person name="Venter E."/>
            <person name="Venter J.C."/>
            <person name="Vicario S."/>
            <person name="Vieira F.G."/>
            <person name="Vilella A.J."/>
            <person name="Villasante A."/>
            <person name="Walenz B."/>
            <person name="Wang J."/>
            <person name="Wasserman M."/>
            <person name="Watts T."/>
            <person name="Wilson D."/>
            <person name="Wilson R.K."/>
            <person name="Wing R.A."/>
            <person name="Wolfner M.F."/>
            <person name="Wong A."/>
            <person name="Wong G.K."/>
            <person name="Wu C.I."/>
            <person name="Wu G."/>
            <person name="Yamamoto D."/>
            <person name="Yang H.P."/>
            <person name="Yang S.P."/>
            <person name="Yorke J.A."/>
            <person name="Yoshida K."/>
            <person name="Zdobnov E."/>
            <person name="Zhang P."/>
            <person name="Zhang Y."/>
            <person name="Zimin A.V."/>
            <person name="Baldwin J."/>
            <person name="Abdouelleil A."/>
            <person name="Abdulkadir J."/>
            <person name="Abebe A."/>
            <person name="Abera B."/>
            <person name="Abreu J."/>
            <person name="Acer S.C."/>
            <person name="Aftuck L."/>
            <person name="Alexander A."/>
            <person name="An P."/>
            <person name="Anderson E."/>
            <person name="Anderson S."/>
            <person name="Arachi H."/>
            <person name="Azer M."/>
            <person name="Bachantsang P."/>
            <person name="Barry A."/>
            <person name="Bayul T."/>
            <person name="Berlin A."/>
            <person name="Bessette D."/>
            <person name="Bloom T."/>
            <person name="Blye J."/>
            <person name="Boguslavskiy L."/>
            <person name="Bonnet C."/>
            <person name="Boukhgalter B."/>
            <person name="Bourzgui I."/>
            <person name="Brown A."/>
            <person name="Cahill P."/>
            <person name="Channer S."/>
            <person name="Cheshatsang Y."/>
            <person name="Chuda L."/>
            <person name="Citroen M."/>
            <person name="Collymore A."/>
            <person name="Cooke P."/>
            <person name="Costello M."/>
            <person name="D'Aco K."/>
            <person name="Daza R."/>
            <person name="De Haan G."/>
            <person name="DeGray S."/>
            <person name="DeMaso C."/>
            <person name="Dhargay N."/>
            <person name="Dooley K."/>
            <person name="Dooley E."/>
            <person name="Doricent M."/>
            <person name="Dorje P."/>
            <person name="Dorjee K."/>
            <person name="Dupes A."/>
            <person name="Elong R."/>
            <person name="Falk J."/>
            <person name="Farina A."/>
            <person name="Faro S."/>
            <person name="Ferguson D."/>
            <person name="Fisher S."/>
            <person name="Foley C.D."/>
            <person name="Franke A."/>
            <person name="Friedrich D."/>
            <person name="Gadbois L."/>
            <person name="Gearin G."/>
            <person name="Gearin C.R."/>
            <person name="Giannoukos G."/>
            <person name="Goode T."/>
            <person name="Graham J."/>
            <person name="Grandbois E."/>
            <person name="Grewal S."/>
            <person name="Gyaltsen K."/>
            <person name="Hafez N."/>
            <person name="Hagos B."/>
            <person name="Hall J."/>
            <person name="Henson C."/>
            <person name="Hollinger A."/>
            <person name="Honan T."/>
            <person name="Huard M.D."/>
            <person name="Hughes L."/>
            <person name="Hurhula B."/>
            <person name="Husby M.E."/>
            <person name="Kamat A."/>
            <person name="Kanga B."/>
            <person name="Kashin S."/>
            <person name="Khazanovich D."/>
            <person name="Kisner P."/>
            <person name="Lance K."/>
            <person name="Lara M."/>
            <person name="Lee W."/>
            <person name="Lennon N."/>
            <person name="Letendre F."/>
            <person name="LeVine R."/>
            <person name="Lipovsky A."/>
            <person name="Liu X."/>
            <person name="Liu J."/>
            <person name="Liu S."/>
            <person name="Lokyitsang T."/>
            <person name="Lokyitsang Y."/>
            <person name="Lubonja R."/>
            <person name="Lui A."/>
            <person name="MacDonald P."/>
            <person name="Magnisalis V."/>
            <person name="Maru K."/>
            <person name="Matthews C."/>
            <person name="McCusker W."/>
            <person name="McDonough S."/>
            <person name="Mehta T."/>
            <person name="Meldrim J."/>
            <person name="Meneus L."/>
            <person name="Mihai O."/>
            <person name="Mihalev A."/>
            <person name="Mihova T."/>
            <person name="Mittelman R."/>
            <person name="Mlenga V."/>
            <person name="Montmayeur A."/>
            <person name="Mulrain L."/>
            <person name="Navidi A."/>
            <person name="Naylor J."/>
            <person name="Negash T."/>
            <person name="Nguyen T."/>
            <person name="Nguyen N."/>
            <person name="Nicol R."/>
            <person name="Norbu C."/>
            <person name="Norbu N."/>
            <person name="Novod N."/>
            <person name="O'Neill B."/>
            <person name="Osman S."/>
            <person name="Markiewicz E."/>
            <person name="Oyono O.L."/>
            <person name="Patti C."/>
            <person name="Phunkhang P."/>
            <person name="Pierre F."/>
            <person name="Priest M."/>
            <person name="Raghuraman S."/>
            <person name="Rege F."/>
            <person name="Reyes R."/>
            <person name="Rise C."/>
            <person name="Rogov P."/>
            <person name="Ross K."/>
            <person name="Ryan E."/>
            <person name="Settipalli S."/>
            <person name="Shea T."/>
            <person name="Sherpa N."/>
            <person name="Shi L."/>
            <person name="Shih D."/>
            <person name="Sparrow T."/>
            <person name="Spaulding J."/>
            <person name="Stalker J."/>
            <person name="Stange-Thomann N."/>
            <person name="Stavropoulos S."/>
            <person name="Stone C."/>
            <person name="Strader C."/>
            <person name="Tesfaye S."/>
            <person name="Thomson T."/>
            <person name="Thoulutsang Y."/>
            <person name="Thoulutsang D."/>
            <person name="Topham K."/>
            <person name="Topping I."/>
            <person name="Tsamla T."/>
            <person name="Vassiliev H."/>
            <person name="Vo A."/>
            <person name="Wangchuk T."/>
            <person name="Wangdi T."/>
            <person name="Weiand M."/>
            <person name="Wilkinson J."/>
            <person name="Wilson A."/>
            <person name="Yadav S."/>
            <person name="Young G."/>
            <person name="Yu Q."/>
            <person name="Zembek L."/>
            <person name="Zhong D."/>
            <person name="Zimmer A."/>
            <person name="Zwirko Z."/>
            <person name="Jaffe D.B."/>
            <person name="Alvarez P."/>
            <person name="Brockman W."/>
            <person name="Butler J."/>
            <person name="Chin C."/>
            <person name="Gnerre S."/>
            <person name="Grabherr M."/>
            <person name="Kleber M."/>
            <person name="Mauceli E."/>
            <person name="MacCallum I."/>
        </authorList>
    </citation>
    <scope>NUCLEOTIDE SEQUENCE [LARGE SCALE GENOMIC DNA]</scope>
    <source>
        <strain evidence="3">Tucson 14024-0371.13</strain>
    </source>
</reference>
<dbReference type="InParanoid" id="B3M5B7"/>
<protein>
    <submittedName>
        <fullName evidence="2">Uncharacterized protein</fullName>
    </submittedName>
</protein>
<dbReference type="Proteomes" id="UP000007801">
    <property type="component" value="Unassembled WGS sequence"/>
</dbReference>
<sequence>MSCRAPGLLTSGSELNISDLDGLENQYAEESNNEVDLDEEYDKLEKLKQRVLHLRGLVAGPLQPHEELHGLSLDGVSKNPELQKAQVKTMRAKARVAKLSWRLKGDRKILRRFNAELLCHLQCSGKLLEKMGEPMKWRPQHEHYKELCRERYSQLDISLCNYLGYSDRMRPIQTKLFRAFHVKIPMFYYRRDFRNISMSLGRIQSTIRFCAKRLMAHIREVEEDLDTMHTPVPMASLSEVSLMINRKCNAKAYVPQRSSIASLKTIIESKKWTKKLNYVPTN</sequence>
<keyword evidence="3" id="KW-1185">Reference proteome</keyword>
<dbReference type="HOGENOM" id="CLU_928363_0_0_1"/>
<dbReference type="OMA" id="TLLKCHE"/>
<evidence type="ECO:0000313" key="2">
    <source>
        <dbReference type="EMBL" id="EDV40622.1"/>
    </source>
</evidence>
<accession>B3M5B7</accession>
<name>B3M5B7_DROAN</name>
<dbReference type="OrthoDB" id="7863038at2759"/>
<dbReference type="InterPro" id="IPR031883">
    <property type="entry name" value="DUF4763"/>
</dbReference>
<dbReference type="KEGG" id="dan:6506469"/>
<keyword evidence="1" id="KW-0175">Coiled coil</keyword>
<feature type="coiled-coil region" evidence="1">
    <location>
        <begin position="20"/>
        <end position="47"/>
    </location>
</feature>
<dbReference type="AlphaFoldDB" id="B3M5B7"/>
<organism evidence="2 3">
    <name type="scientific">Drosophila ananassae</name>
    <name type="common">Fruit fly</name>
    <dbReference type="NCBI Taxonomy" id="7217"/>
    <lineage>
        <taxon>Eukaryota</taxon>
        <taxon>Metazoa</taxon>
        <taxon>Ecdysozoa</taxon>
        <taxon>Arthropoda</taxon>
        <taxon>Hexapoda</taxon>
        <taxon>Insecta</taxon>
        <taxon>Pterygota</taxon>
        <taxon>Neoptera</taxon>
        <taxon>Endopterygota</taxon>
        <taxon>Diptera</taxon>
        <taxon>Brachycera</taxon>
        <taxon>Muscomorpha</taxon>
        <taxon>Ephydroidea</taxon>
        <taxon>Drosophilidae</taxon>
        <taxon>Drosophila</taxon>
        <taxon>Sophophora</taxon>
    </lineage>
</organism>